<comment type="similarity">
    <text evidence="2 11">Belongs to the folylpolyglutamate synthase family.</text>
</comment>
<gene>
    <name evidence="14" type="primary">fpgS_1</name>
    <name evidence="14" type="ORF">CAFE_12590</name>
</gene>
<dbReference type="InterPro" id="IPR018109">
    <property type="entry name" value="Folylpolyglutamate_synth_CS"/>
</dbReference>
<organism evidence="14 15">
    <name type="scientific">Caproicibacter fermentans</name>
    <dbReference type="NCBI Taxonomy" id="2576756"/>
    <lineage>
        <taxon>Bacteria</taxon>
        <taxon>Bacillati</taxon>
        <taxon>Bacillota</taxon>
        <taxon>Clostridia</taxon>
        <taxon>Eubacteriales</taxon>
        <taxon>Acutalibacteraceae</taxon>
        <taxon>Caproicibacter</taxon>
    </lineage>
</organism>
<evidence type="ECO:0000256" key="9">
    <source>
        <dbReference type="ARBA" id="ARBA00030592"/>
    </source>
</evidence>
<comment type="caution">
    <text evidence="14">The sequence shown here is derived from an EMBL/GenBank/DDBJ whole genome shotgun (WGS) entry which is preliminary data.</text>
</comment>
<dbReference type="EC" id="6.3.2.17" evidence="3"/>
<evidence type="ECO:0000256" key="2">
    <source>
        <dbReference type="ARBA" id="ARBA00008276"/>
    </source>
</evidence>
<evidence type="ECO:0000256" key="11">
    <source>
        <dbReference type="PIRNR" id="PIRNR001563"/>
    </source>
</evidence>
<dbReference type="Pfam" id="PF02875">
    <property type="entry name" value="Mur_ligase_C"/>
    <property type="match status" value="1"/>
</dbReference>
<dbReference type="GO" id="GO:0008841">
    <property type="term" value="F:dihydrofolate synthase activity"/>
    <property type="evidence" value="ECO:0007669"/>
    <property type="project" value="TreeGrafter"/>
</dbReference>
<comment type="catalytic activity">
    <reaction evidence="10">
        <text>(6S)-5,6,7,8-tetrahydrofolyl-(gamma-L-Glu)(n) + L-glutamate + ATP = (6S)-5,6,7,8-tetrahydrofolyl-(gamma-L-Glu)(n+1) + ADP + phosphate + H(+)</text>
        <dbReference type="Rhea" id="RHEA:10580"/>
        <dbReference type="Rhea" id="RHEA-COMP:14738"/>
        <dbReference type="Rhea" id="RHEA-COMP:14740"/>
        <dbReference type="ChEBI" id="CHEBI:15378"/>
        <dbReference type="ChEBI" id="CHEBI:29985"/>
        <dbReference type="ChEBI" id="CHEBI:30616"/>
        <dbReference type="ChEBI" id="CHEBI:43474"/>
        <dbReference type="ChEBI" id="CHEBI:141005"/>
        <dbReference type="ChEBI" id="CHEBI:456216"/>
        <dbReference type="EC" id="6.3.2.17"/>
    </reaction>
</comment>
<evidence type="ECO:0000256" key="6">
    <source>
        <dbReference type="ARBA" id="ARBA00022741"/>
    </source>
</evidence>
<dbReference type="Proteomes" id="UP000469440">
    <property type="component" value="Unassembled WGS sequence"/>
</dbReference>
<sequence length="431" mass="47130">MNYEEAIQKIEALQQFGSRPGLERIGGLMERLGNPQDKLKFLHVAGTNGKGTTCVLLASVLRCAGYRTGLYLSPHITDFCERMQMNGQMISREELASLADRVFPVIEEMKSRGEIITEFEAVTAMAFLWYAENNCGLVVLEVGLGGRLDATNVIQKPLVSVITSISLDHTKILGDTVEQIAYEKCGIIKDGGVTVSYPDQKPAALETIRRIAAERRNRFIDAARTDVTELSSDLSGTQLLWRGTRLRIPFLGEHQVKNTATALTVLEVLRESGFSIPDEAVINGCSEAVFPARFEILSQSPLIILDGAHNPDGTAALADAVRRYFSGRQLVAVMGMLQDKDVDDALKNLSGLFARVITVEPSSPRAMNAGMLAQRWLRLGTGSEPAAGFDDALLKASKYLKPDGALLICGSLYLAGDLRPRALKFWNLAEK</sequence>
<feature type="domain" description="Mur ligase C-terminal" evidence="12">
    <location>
        <begin position="293"/>
        <end position="411"/>
    </location>
</feature>
<dbReference type="Pfam" id="PF08245">
    <property type="entry name" value="Mur_ligase_M"/>
    <property type="match status" value="1"/>
</dbReference>
<evidence type="ECO:0000313" key="14">
    <source>
        <dbReference type="EMBL" id="MVB10564.1"/>
    </source>
</evidence>
<feature type="domain" description="Mur ligase central" evidence="13">
    <location>
        <begin position="44"/>
        <end position="265"/>
    </location>
</feature>
<dbReference type="FunFam" id="3.40.1190.10:FF:000011">
    <property type="entry name" value="Folylpolyglutamate synthase/dihydrofolate synthase"/>
    <property type="match status" value="1"/>
</dbReference>
<keyword evidence="6 11" id="KW-0547">Nucleotide-binding</keyword>
<evidence type="ECO:0000256" key="7">
    <source>
        <dbReference type="ARBA" id="ARBA00022840"/>
    </source>
</evidence>
<dbReference type="PANTHER" id="PTHR11136:SF0">
    <property type="entry name" value="DIHYDROFOLATE SYNTHETASE-RELATED"/>
    <property type="match status" value="1"/>
</dbReference>
<dbReference type="NCBIfam" id="TIGR01499">
    <property type="entry name" value="folC"/>
    <property type="match status" value="1"/>
</dbReference>
<evidence type="ECO:0000256" key="3">
    <source>
        <dbReference type="ARBA" id="ARBA00013025"/>
    </source>
</evidence>
<keyword evidence="4 11" id="KW-0436">Ligase</keyword>
<comment type="cofactor">
    <cofactor evidence="1">
        <name>Mg(2+)</name>
        <dbReference type="ChEBI" id="CHEBI:18420"/>
    </cofactor>
</comment>
<evidence type="ECO:0000256" key="4">
    <source>
        <dbReference type="ARBA" id="ARBA00022598"/>
    </source>
</evidence>
<dbReference type="PIRSF" id="PIRSF001563">
    <property type="entry name" value="Folylpolyglu_synth"/>
    <property type="match status" value="1"/>
</dbReference>
<dbReference type="InterPro" id="IPR036565">
    <property type="entry name" value="Mur-like_cat_sf"/>
</dbReference>
<evidence type="ECO:0000259" key="12">
    <source>
        <dbReference type="Pfam" id="PF02875"/>
    </source>
</evidence>
<name>A0A6N8HXH6_9FIRM</name>
<dbReference type="InterPro" id="IPR001645">
    <property type="entry name" value="Folylpolyglutamate_synth"/>
</dbReference>
<evidence type="ECO:0000256" key="5">
    <source>
        <dbReference type="ARBA" id="ARBA00022723"/>
    </source>
</evidence>
<dbReference type="Gene3D" id="3.90.190.20">
    <property type="entry name" value="Mur ligase, C-terminal domain"/>
    <property type="match status" value="1"/>
</dbReference>
<dbReference type="PROSITE" id="PS01011">
    <property type="entry name" value="FOLYLPOLYGLU_SYNT_1"/>
    <property type="match status" value="1"/>
</dbReference>
<keyword evidence="8" id="KW-0460">Magnesium</keyword>
<keyword evidence="7 11" id="KW-0067">ATP-binding</keyword>
<evidence type="ECO:0000256" key="10">
    <source>
        <dbReference type="ARBA" id="ARBA00047493"/>
    </source>
</evidence>
<dbReference type="AlphaFoldDB" id="A0A6N8HXH6"/>
<evidence type="ECO:0000256" key="1">
    <source>
        <dbReference type="ARBA" id="ARBA00001946"/>
    </source>
</evidence>
<dbReference type="SUPFAM" id="SSF53244">
    <property type="entry name" value="MurD-like peptide ligases, peptide-binding domain"/>
    <property type="match status" value="1"/>
</dbReference>
<dbReference type="PROSITE" id="PS01012">
    <property type="entry name" value="FOLYLPOLYGLU_SYNT_2"/>
    <property type="match status" value="1"/>
</dbReference>
<keyword evidence="5" id="KW-0479">Metal-binding</keyword>
<evidence type="ECO:0000313" key="15">
    <source>
        <dbReference type="Proteomes" id="UP000469440"/>
    </source>
</evidence>
<dbReference type="OrthoDB" id="9809356at2"/>
<dbReference type="GO" id="GO:0005737">
    <property type="term" value="C:cytoplasm"/>
    <property type="evidence" value="ECO:0007669"/>
    <property type="project" value="TreeGrafter"/>
</dbReference>
<dbReference type="InterPro" id="IPR013221">
    <property type="entry name" value="Mur_ligase_cen"/>
</dbReference>
<reference evidence="14 15" key="1">
    <citation type="submission" date="2019-09" db="EMBL/GenBank/DDBJ databases">
        <title>Genome sequence of Clostridium sp. EA1.</title>
        <authorList>
            <person name="Poehlein A."/>
            <person name="Bengelsdorf F.R."/>
            <person name="Daniel R."/>
        </authorList>
    </citation>
    <scope>NUCLEOTIDE SEQUENCE [LARGE SCALE GENOMIC DNA]</scope>
    <source>
        <strain evidence="14 15">EA1</strain>
    </source>
</reference>
<protein>
    <recommendedName>
        <fullName evidence="3">tetrahydrofolate synthase</fullName>
        <ecNumber evidence="3">6.3.2.17</ecNumber>
    </recommendedName>
    <alternativeName>
        <fullName evidence="9">Tetrahydrofolylpolyglutamate synthase</fullName>
    </alternativeName>
</protein>
<dbReference type="GO" id="GO:0004326">
    <property type="term" value="F:tetrahydrofolylpolyglutamate synthase activity"/>
    <property type="evidence" value="ECO:0007669"/>
    <property type="project" value="UniProtKB-EC"/>
</dbReference>
<accession>A0A6N8HXH6</accession>
<evidence type="ECO:0000259" key="13">
    <source>
        <dbReference type="Pfam" id="PF08245"/>
    </source>
</evidence>
<dbReference type="PANTHER" id="PTHR11136">
    <property type="entry name" value="FOLYLPOLYGLUTAMATE SYNTHASE-RELATED"/>
    <property type="match status" value="1"/>
</dbReference>
<dbReference type="InterPro" id="IPR004101">
    <property type="entry name" value="Mur_ligase_C"/>
</dbReference>
<dbReference type="SUPFAM" id="SSF53623">
    <property type="entry name" value="MurD-like peptide ligases, catalytic domain"/>
    <property type="match status" value="1"/>
</dbReference>
<dbReference type="GO" id="GO:0046872">
    <property type="term" value="F:metal ion binding"/>
    <property type="evidence" value="ECO:0007669"/>
    <property type="project" value="UniProtKB-KW"/>
</dbReference>
<dbReference type="GO" id="GO:0005524">
    <property type="term" value="F:ATP binding"/>
    <property type="evidence" value="ECO:0007669"/>
    <property type="project" value="UniProtKB-KW"/>
</dbReference>
<evidence type="ECO:0000256" key="8">
    <source>
        <dbReference type="ARBA" id="ARBA00022842"/>
    </source>
</evidence>
<proteinExistence type="inferred from homology"/>
<dbReference type="InterPro" id="IPR036615">
    <property type="entry name" value="Mur_ligase_C_dom_sf"/>
</dbReference>
<dbReference type="RefSeq" id="WP_156990138.1">
    <property type="nucleotide sequence ID" value="NZ_VWXL01000046.1"/>
</dbReference>
<dbReference type="EMBL" id="VWXL01000046">
    <property type="protein sequence ID" value="MVB10564.1"/>
    <property type="molecule type" value="Genomic_DNA"/>
</dbReference>
<keyword evidence="15" id="KW-1185">Reference proteome</keyword>
<dbReference type="Gene3D" id="3.40.1190.10">
    <property type="entry name" value="Mur-like, catalytic domain"/>
    <property type="match status" value="1"/>
</dbReference>